<keyword evidence="12" id="KW-0540">Nuclease</keyword>
<dbReference type="SUPFAM" id="SSF48150">
    <property type="entry name" value="DNA-glycosylase"/>
    <property type="match status" value="1"/>
</dbReference>
<keyword evidence="8 10" id="KW-0234">DNA repair</keyword>
<evidence type="ECO:0000256" key="7">
    <source>
        <dbReference type="ARBA" id="ARBA00023014"/>
    </source>
</evidence>
<keyword evidence="2" id="KW-0004">4Fe-4S</keyword>
<comment type="function">
    <text evidence="10">DNA repair enzyme that has both DNA N-glycosylase activity and AP-lyase activity. The DNA N-glycosylase activity releases various damaged pyrimidines from DNA by cleaving the N-glycosidic bond, leaving an AP (apurinic/apyrimidinic) site. The AP-lyase activity cleaves the phosphodiester bond 3' to the AP site by a beta-elimination, leaving a 3'-terminal unsaturated sugar and a product with a terminal 5'-phosphate.</text>
</comment>
<dbReference type="InterPro" id="IPR004036">
    <property type="entry name" value="Endonuclease-III-like_CS2"/>
</dbReference>
<comment type="catalytic activity">
    <reaction evidence="10">
        <text>2'-deoxyribonucleotide-(2'-deoxyribose 5'-phosphate)-2'-deoxyribonucleotide-DNA = a 3'-end 2'-deoxyribonucleotide-(2,3-dehydro-2,3-deoxyribose 5'-phosphate)-DNA + a 5'-end 5'-phospho-2'-deoxyribonucleoside-DNA + H(+)</text>
        <dbReference type="Rhea" id="RHEA:66592"/>
        <dbReference type="Rhea" id="RHEA-COMP:13180"/>
        <dbReference type="Rhea" id="RHEA-COMP:16897"/>
        <dbReference type="Rhea" id="RHEA-COMP:17067"/>
        <dbReference type="ChEBI" id="CHEBI:15378"/>
        <dbReference type="ChEBI" id="CHEBI:136412"/>
        <dbReference type="ChEBI" id="CHEBI:157695"/>
        <dbReference type="ChEBI" id="CHEBI:167181"/>
        <dbReference type="EC" id="4.2.99.18"/>
    </reaction>
</comment>
<dbReference type="NCBIfam" id="TIGR01083">
    <property type="entry name" value="nth"/>
    <property type="match status" value="1"/>
</dbReference>
<keyword evidence="5 10" id="KW-0378">Hydrolase</keyword>
<dbReference type="SMART" id="SM00525">
    <property type="entry name" value="FES"/>
    <property type="match status" value="1"/>
</dbReference>
<dbReference type="PIRSF" id="PIRSF001435">
    <property type="entry name" value="Nth"/>
    <property type="match status" value="1"/>
</dbReference>
<dbReference type="Proteomes" id="UP000265882">
    <property type="component" value="Unassembled WGS sequence"/>
</dbReference>
<dbReference type="PANTHER" id="PTHR10359:SF18">
    <property type="entry name" value="ENDONUCLEASE III"/>
    <property type="match status" value="1"/>
</dbReference>
<dbReference type="Pfam" id="PF00730">
    <property type="entry name" value="HhH-GPD"/>
    <property type="match status" value="1"/>
</dbReference>
<accession>A0A3A4P020</accession>
<evidence type="ECO:0000313" key="13">
    <source>
        <dbReference type="Proteomes" id="UP000265882"/>
    </source>
</evidence>
<dbReference type="EMBL" id="QZKU01000068">
    <property type="protein sequence ID" value="RJP21344.1"/>
    <property type="molecule type" value="Genomic_DNA"/>
</dbReference>
<dbReference type="GO" id="GO:0046872">
    <property type="term" value="F:metal ion binding"/>
    <property type="evidence" value="ECO:0007669"/>
    <property type="project" value="UniProtKB-KW"/>
</dbReference>
<dbReference type="HAMAP" id="MF_00942">
    <property type="entry name" value="Nth"/>
    <property type="match status" value="1"/>
</dbReference>
<evidence type="ECO:0000313" key="12">
    <source>
        <dbReference type="EMBL" id="RJP21344.1"/>
    </source>
</evidence>
<comment type="similarity">
    <text evidence="1 10">Belongs to the Nth/MutY family.</text>
</comment>
<dbReference type="FunFam" id="1.10.340.30:FF:000001">
    <property type="entry name" value="Endonuclease III"/>
    <property type="match status" value="1"/>
</dbReference>
<comment type="caution">
    <text evidence="10">Lacks conserved residue(s) required for the propagation of feature annotation.</text>
</comment>
<keyword evidence="9 10" id="KW-0326">Glycosidase</keyword>
<sequence>MSPIESLNEKKKRARKIFSLLRKEYPDARPELEYSNPLELLVATILSAQCTDERVNQVTRILFKKYRSPQDYVRVPDEELEREIRSTGFFRSKTKSIKGSCRMLIEKFRGEVPRTMDEILELPGVARKTGNIVLSHAYGVIAGIAVDTHVKRLSQRLGLTEHTEPGKIEIDLCALLPKKDWPMFSDVLIFHGRRVCYARKPAHDRCVVRDLCPSRDI</sequence>
<organism evidence="12 13">
    <name type="scientific">Abyssobacteria bacterium (strain SURF_5)</name>
    <dbReference type="NCBI Taxonomy" id="2093360"/>
    <lineage>
        <taxon>Bacteria</taxon>
        <taxon>Pseudomonadati</taxon>
        <taxon>Candidatus Hydrogenedentota</taxon>
        <taxon>Candidatus Abyssobacteria</taxon>
    </lineage>
</organism>
<evidence type="ECO:0000256" key="10">
    <source>
        <dbReference type="HAMAP-Rule" id="MF_00942"/>
    </source>
</evidence>
<dbReference type="PROSITE" id="PS01155">
    <property type="entry name" value="ENDONUCLEASE_III_2"/>
    <property type="match status" value="1"/>
</dbReference>
<dbReference type="InterPro" id="IPR023170">
    <property type="entry name" value="HhH_base_excis_C"/>
</dbReference>
<dbReference type="GO" id="GO:0006285">
    <property type="term" value="P:base-excision repair, AP site formation"/>
    <property type="evidence" value="ECO:0007669"/>
    <property type="project" value="TreeGrafter"/>
</dbReference>
<keyword evidence="7" id="KW-0411">Iron-sulfur</keyword>
<dbReference type="Pfam" id="PF10576">
    <property type="entry name" value="EndIII_4Fe-2S"/>
    <property type="match status" value="1"/>
</dbReference>
<dbReference type="InterPro" id="IPR005759">
    <property type="entry name" value="Nth"/>
</dbReference>
<comment type="cofactor">
    <cofactor evidence="10">
        <name>[4Fe-4S] cluster</name>
        <dbReference type="ChEBI" id="CHEBI:49883"/>
    </cofactor>
    <text evidence="10">Binds 1 [4Fe-4S] cluster.</text>
</comment>
<evidence type="ECO:0000256" key="8">
    <source>
        <dbReference type="ARBA" id="ARBA00023204"/>
    </source>
</evidence>
<dbReference type="AlphaFoldDB" id="A0A3A4P020"/>
<dbReference type="InterPro" id="IPR003651">
    <property type="entry name" value="Endonuclease3_FeS-loop_motif"/>
</dbReference>
<dbReference type="PANTHER" id="PTHR10359">
    <property type="entry name" value="A/G-SPECIFIC ADENINE GLYCOSYLASE/ENDONUCLEASE III"/>
    <property type="match status" value="1"/>
</dbReference>
<protein>
    <recommendedName>
        <fullName evidence="10">Endonuclease III</fullName>
        <ecNumber evidence="10">4.2.99.18</ecNumber>
    </recommendedName>
    <alternativeName>
        <fullName evidence="10">DNA-(apurinic or apyrimidinic site) lyase</fullName>
    </alternativeName>
</protein>
<name>A0A3A4P020_ABYX5</name>
<evidence type="ECO:0000256" key="5">
    <source>
        <dbReference type="ARBA" id="ARBA00022801"/>
    </source>
</evidence>
<evidence type="ECO:0000256" key="3">
    <source>
        <dbReference type="ARBA" id="ARBA00022723"/>
    </source>
</evidence>
<keyword evidence="12" id="KW-0255">Endonuclease</keyword>
<dbReference type="CDD" id="cd00056">
    <property type="entry name" value="ENDO3c"/>
    <property type="match status" value="1"/>
</dbReference>
<keyword evidence="6" id="KW-0408">Iron</keyword>
<reference evidence="12 13" key="1">
    <citation type="journal article" date="2017" name="ISME J.">
        <title>Energy and carbon metabolisms in a deep terrestrial subsurface fluid microbial community.</title>
        <authorList>
            <person name="Momper L."/>
            <person name="Jungbluth S.P."/>
            <person name="Lee M.D."/>
            <person name="Amend J.P."/>
        </authorList>
    </citation>
    <scope>NUCLEOTIDE SEQUENCE [LARGE SCALE GENOMIC DNA]</scope>
    <source>
        <strain evidence="12">SURF_5</strain>
    </source>
</reference>
<dbReference type="EC" id="4.2.99.18" evidence="10"/>
<dbReference type="GO" id="GO:0051539">
    <property type="term" value="F:4 iron, 4 sulfur cluster binding"/>
    <property type="evidence" value="ECO:0007669"/>
    <property type="project" value="UniProtKB-KW"/>
</dbReference>
<comment type="caution">
    <text evidence="12">The sequence shown here is derived from an EMBL/GenBank/DDBJ whole genome shotgun (WGS) entry which is preliminary data.</text>
</comment>
<feature type="domain" description="HhH-GPD" evidence="11">
    <location>
        <begin position="46"/>
        <end position="194"/>
    </location>
</feature>
<dbReference type="GO" id="GO:0003677">
    <property type="term" value="F:DNA binding"/>
    <property type="evidence" value="ECO:0007669"/>
    <property type="project" value="UniProtKB-UniRule"/>
</dbReference>
<dbReference type="Gene3D" id="1.10.1670.10">
    <property type="entry name" value="Helix-hairpin-Helix base-excision DNA repair enzymes (C-terminal)"/>
    <property type="match status" value="1"/>
</dbReference>
<keyword evidence="10" id="KW-0456">Lyase</keyword>
<gene>
    <name evidence="10 12" type="primary">nth</name>
    <name evidence="12" type="ORF">C4520_10035</name>
</gene>
<evidence type="ECO:0000256" key="2">
    <source>
        <dbReference type="ARBA" id="ARBA00022485"/>
    </source>
</evidence>
<dbReference type="Gene3D" id="1.10.340.30">
    <property type="entry name" value="Hypothetical protein, domain 2"/>
    <property type="match status" value="1"/>
</dbReference>
<dbReference type="GO" id="GO:0140078">
    <property type="term" value="F:class I DNA-(apurinic or apyrimidinic site) endonuclease activity"/>
    <property type="evidence" value="ECO:0007669"/>
    <property type="project" value="UniProtKB-EC"/>
</dbReference>
<dbReference type="InterPro" id="IPR011257">
    <property type="entry name" value="DNA_glycosylase"/>
</dbReference>
<dbReference type="GO" id="GO:0019104">
    <property type="term" value="F:DNA N-glycosylase activity"/>
    <property type="evidence" value="ECO:0007669"/>
    <property type="project" value="UniProtKB-UniRule"/>
</dbReference>
<evidence type="ECO:0000259" key="11">
    <source>
        <dbReference type="SMART" id="SM00478"/>
    </source>
</evidence>
<dbReference type="SMART" id="SM00478">
    <property type="entry name" value="ENDO3c"/>
    <property type="match status" value="1"/>
</dbReference>
<keyword evidence="3" id="KW-0479">Metal-binding</keyword>
<evidence type="ECO:0000256" key="9">
    <source>
        <dbReference type="ARBA" id="ARBA00023295"/>
    </source>
</evidence>
<dbReference type="InterPro" id="IPR003265">
    <property type="entry name" value="HhH-GPD_domain"/>
</dbReference>
<keyword evidence="10" id="KW-0238">DNA-binding</keyword>
<keyword evidence="4 10" id="KW-0227">DNA damage</keyword>
<evidence type="ECO:0000256" key="4">
    <source>
        <dbReference type="ARBA" id="ARBA00022763"/>
    </source>
</evidence>
<proteinExistence type="inferred from homology"/>
<evidence type="ECO:0000256" key="1">
    <source>
        <dbReference type="ARBA" id="ARBA00008343"/>
    </source>
</evidence>
<evidence type="ECO:0000256" key="6">
    <source>
        <dbReference type="ARBA" id="ARBA00023004"/>
    </source>
</evidence>